<dbReference type="SUPFAM" id="SSF53271">
    <property type="entry name" value="PRTase-like"/>
    <property type="match status" value="1"/>
</dbReference>
<keyword evidence="4" id="KW-1185">Reference proteome</keyword>
<dbReference type="EMBL" id="AVPK01000007">
    <property type="protein sequence ID" value="KGN36983.1"/>
    <property type="molecule type" value="Genomic_DNA"/>
</dbReference>
<dbReference type="Pfam" id="PF00156">
    <property type="entry name" value="Pribosyltran"/>
    <property type="match status" value="1"/>
</dbReference>
<sequence>MPVCWVSGEASGALRAAITAYKDEDRRDLVRPLAGWLAPALSVAVASSGDARAALAGRGLVVVPVTGSPRARRRRGDVPLVPLVRSAVRSALWGRVAVAPVLAPTRTTRDQSTLDAGERAANLAGAMEVRSRGRPVVAGSVCLVVDDLMTTGATFTEAARALREAGASEVIAAALGATRRRAEHAQQLASPIS</sequence>
<protein>
    <recommendedName>
        <fullName evidence="2">Phosphoribosyltransferase domain-containing protein</fullName>
    </recommendedName>
</protein>
<comment type="caution">
    <text evidence="3">The sequence shown here is derived from an EMBL/GenBank/DDBJ whole genome shotgun (WGS) entry which is preliminary data.</text>
</comment>
<reference evidence="3 4" key="1">
    <citation type="submission" date="2013-08" db="EMBL/GenBank/DDBJ databases">
        <title>The genome sequence of Knoellia subterranea.</title>
        <authorList>
            <person name="Zhu W."/>
            <person name="Wang G."/>
        </authorList>
    </citation>
    <scope>NUCLEOTIDE SEQUENCE [LARGE SCALE GENOMIC DNA]</scope>
    <source>
        <strain evidence="3 4">KCTC 19937</strain>
    </source>
</reference>
<dbReference type="CDD" id="cd06223">
    <property type="entry name" value="PRTases_typeI"/>
    <property type="match status" value="1"/>
</dbReference>
<dbReference type="PANTHER" id="PTHR47505">
    <property type="entry name" value="DNA UTILIZATION PROTEIN YHGH"/>
    <property type="match status" value="1"/>
</dbReference>
<dbReference type="AlphaFoldDB" id="A0A0A0JIN5"/>
<dbReference type="InterPro" id="IPR029057">
    <property type="entry name" value="PRTase-like"/>
</dbReference>
<dbReference type="STRING" id="1385521.N803_16335"/>
<dbReference type="eggNOG" id="COG1040">
    <property type="taxonomic scope" value="Bacteria"/>
</dbReference>
<evidence type="ECO:0000313" key="4">
    <source>
        <dbReference type="Proteomes" id="UP000030011"/>
    </source>
</evidence>
<dbReference type="InterPro" id="IPR000836">
    <property type="entry name" value="PRTase_dom"/>
</dbReference>
<evidence type="ECO:0000313" key="3">
    <source>
        <dbReference type="EMBL" id="KGN36983.1"/>
    </source>
</evidence>
<dbReference type="Gene3D" id="3.40.50.2020">
    <property type="match status" value="1"/>
</dbReference>
<name>A0A0A0JIN5_9MICO</name>
<dbReference type="InterPro" id="IPR051910">
    <property type="entry name" value="ComF/GntX_DNA_util-trans"/>
</dbReference>
<dbReference type="PANTHER" id="PTHR47505:SF1">
    <property type="entry name" value="DNA UTILIZATION PROTEIN YHGH"/>
    <property type="match status" value="1"/>
</dbReference>
<evidence type="ECO:0000256" key="1">
    <source>
        <dbReference type="ARBA" id="ARBA00008007"/>
    </source>
</evidence>
<evidence type="ECO:0000259" key="2">
    <source>
        <dbReference type="Pfam" id="PF00156"/>
    </source>
</evidence>
<proteinExistence type="inferred from homology"/>
<feature type="domain" description="Phosphoribosyltransferase" evidence="2">
    <location>
        <begin position="124"/>
        <end position="184"/>
    </location>
</feature>
<comment type="similarity">
    <text evidence="1">Belongs to the ComF/GntX family.</text>
</comment>
<gene>
    <name evidence="3" type="ORF">N803_16335</name>
</gene>
<dbReference type="Proteomes" id="UP000030011">
    <property type="component" value="Unassembled WGS sequence"/>
</dbReference>
<accession>A0A0A0JIN5</accession>
<organism evidence="3 4">
    <name type="scientific">Knoellia subterranea KCTC 19937</name>
    <dbReference type="NCBI Taxonomy" id="1385521"/>
    <lineage>
        <taxon>Bacteria</taxon>
        <taxon>Bacillati</taxon>
        <taxon>Actinomycetota</taxon>
        <taxon>Actinomycetes</taxon>
        <taxon>Micrococcales</taxon>
        <taxon>Intrasporangiaceae</taxon>
        <taxon>Knoellia</taxon>
    </lineage>
</organism>